<feature type="compositionally biased region" description="Basic and acidic residues" evidence="1">
    <location>
        <begin position="100"/>
        <end position="110"/>
    </location>
</feature>
<dbReference type="Pfam" id="PF00226">
    <property type="entry name" value="DnaJ"/>
    <property type="match status" value="1"/>
</dbReference>
<dbReference type="Proteomes" id="UP000663760">
    <property type="component" value="Chromosome 2"/>
</dbReference>
<evidence type="ECO:0000313" key="4">
    <source>
        <dbReference type="Proteomes" id="UP000663760"/>
    </source>
</evidence>
<feature type="compositionally biased region" description="Basic and acidic residues" evidence="1">
    <location>
        <begin position="168"/>
        <end position="182"/>
    </location>
</feature>
<dbReference type="InterPro" id="IPR036869">
    <property type="entry name" value="J_dom_sf"/>
</dbReference>
<dbReference type="PROSITE" id="PS50076">
    <property type="entry name" value="DNAJ_2"/>
    <property type="match status" value="1"/>
</dbReference>
<feature type="domain" description="J" evidence="2">
    <location>
        <begin position="10"/>
        <end position="80"/>
    </location>
</feature>
<dbReference type="InterPro" id="IPR012677">
    <property type="entry name" value="Nucleotide-bd_a/b_plait_sf"/>
</dbReference>
<dbReference type="Gene3D" id="3.30.70.330">
    <property type="match status" value="1"/>
</dbReference>
<protein>
    <recommendedName>
        <fullName evidence="2">J domain-containing protein</fullName>
    </recommendedName>
</protein>
<dbReference type="InterPro" id="IPR001623">
    <property type="entry name" value="DnaJ_domain"/>
</dbReference>
<reference evidence="3" key="1">
    <citation type="submission" date="2020-02" db="EMBL/GenBank/DDBJ databases">
        <authorList>
            <person name="Scholz U."/>
            <person name="Mascher M."/>
            <person name="Fiebig A."/>
        </authorList>
    </citation>
    <scope>NUCLEOTIDE SEQUENCE</scope>
</reference>
<dbReference type="PANTHER" id="PTHR45098">
    <property type="entry name" value="DNAJ DOMAIN CONTAINING PROTEIN, EXPRESSED"/>
    <property type="match status" value="1"/>
</dbReference>
<dbReference type="PROSITE" id="PS00636">
    <property type="entry name" value="DNAJ_1"/>
    <property type="match status" value="1"/>
</dbReference>
<name>A0A7I8K391_SPIIN</name>
<dbReference type="InterPro" id="IPR018253">
    <property type="entry name" value="DnaJ_domain_CS"/>
</dbReference>
<dbReference type="AlphaFoldDB" id="A0A7I8K391"/>
<proteinExistence type="predicted"/>
<evidence type="ECO:0000313" key="3">
    <source>
        <dbReference type="EMBL" id="CAA7391360.1"/>
    </source>
</evidence>
<dbReference type="EMBL" id="LR746265">
    <property type="protein sequence ID" value="CAA7391360.1"/>
    <property type="molecule type" value="Genomic_DNA"/>
</dbReference>
<dbReference type="SUPFAM" id="SSF46565">
    <property type="entry name" value="Chaperone J-domain"/>
    <property type="match status" value="1"/>
</dbReference>
<accession>A0A7I8K391</accession>
<feature type="region of interest" description="Disordered" evidence="1">
    <location>
        <begin position="149"/>
        <end position="182"/>
    </location>
</feature>
<gene>
    <name evidence="3" type="ORF">SI8410_02002682</name>
</gene>
<dbReference type="CDD" id="cd06257">
    <property type="entry name" value="DnaJ"/>
    <property type="match status" value="1"/>
</dbReference>
<dbReference type="PANTHER" id="PTHR45098:SF1">
    <property type="entry name" value="DNAJ DOMAIN CONTAINING PROTEIN, EXPRESSED"/>
    <property type="match status" value="1"/>
</dbReference>
<organism evidence="3 4">
    <name type="scientific">Spirodela intermedia</name>
    <name type="common">Intermediate duckweed</name>
    <dbReference type="NCBI Taxonomy" id="51605"/>
    <lineage>
        <taxon>Eukaryota</taxon>
        <taxon>Viridiplantae</taxon>
        <taxon>Streptophyta</taxon>
        <taxon>Embryophyta</taxon>
        <taxon>Tracheophyta</taxon>
        <taxon>Spermatophyta</taxon>
        <taxon>Magnoliopsida</taxon>
        <taxon>Liliopsida</taxon>
        <taxon>Araceae</taxon>
        <taxon>Lemnoideae</taxon>
        <taxon>Spirodela</taxon>
    </lineage>
</organism>
<dbReference type="OrthoDB" id="10250354at2759"/>
<evidence type="ECO:0000259" key="2">
    <source>
        <dbReference type="PROSITE" id="PS50076"/>
    </source>
</evidence>
<feature type="compositionally biased region" description="Basic and acidic residues" evidence="1">
    <location>
        <begin position="119"/>
        <end position="129"/>
    </location>
</feature>
<dbReference type="GO" id="GO:0005783">
    <property type="term" value="C:endoplasmic reticulum"/>
    <property type="evidence" value="ECO:0007669"/>
    <property type="project" value="UniProtKB-ARBA"/>
</dbReference>
<dbReference type="Gene3D" id="1.10.287.110">
    <property type="entry name" value="DnaJ domain"/>
    <property type="match status" value="1"/>
</dbReference>
<evidence type="ECO:0000256" key="1">
    <source>
        <dbReference type="SAM" id="MobiDB-lite"/>
    </source>
</evidence>
<keyword evidence="4" id="KW-1185">Reference proteome</keyword>
<feature type="region of interest" description="Disordered" evidence="1">
    <location>
        <begin position="92"/>
        <end position="129"/>
    </location>
</feature>
<sequence length="305" mass="33757">MAMPSEEEEDHYAILGLPSGEEGAKLSIKEIEKAYKVKARECHPDKRRDDPDATAVFQRLVSSFEILKDEAARKAFDDLLRARRERLLRESRHDAKRRKLATDLEERERAATAGPGLDPVEKARREEAQAAARLKEELARFRAAMLVKKKGSDAPTAPPGGPVGGAGPRKDKVKNDGGPGLDKERVLKVSWERTAGEYSEAKLREVFRNFGEVEDVAAVHSMVGNLSNPLLVLPLQPAATGLSEGSPVRSAEADSPKLSNIVGLGYQAFEDSVLKKLQRVWRALFYIFTIIIASFSQYVPNMPNQ</sequence>
<dbReference type="SMART" id="SM00271">
    <property type="entry name" value="DnaJ"/>
    <property type="match status" value="1"/>
</dbReference>